<keyword evidence="11" id="KW-0511">Multifunctional enzyme</keyword>
<dbReference type="Pfam" id="PF01872">
    <property type="entry name" value="RibD_C"/>
    <property type="match status" value="1"/>
</dbReference>
<keyword evidence="8 12" id="KW-0862">Zinc</keyword>
<dbReference type="PANTHER" id="PTHR38011:SF7">
    <property type="entry name" value="2,5-DIAMINO-6-RIBOSYLAMINO-4(3H)-PYRIMIDINONE 5'-PHOSPHATE REDUCTASE"/>
    <property type="match status" value="1"/>
</dbReference>
<dbReference type="CDD" id="cd01284">
    <property type="entry name" value="Riboflavin_deaminase-reductase"/>
    <property type="match status" value="1"/>
</dbReference>
<sequence>MSEFTAANYAHMAEALRLAAHGQYSVHPNPQVGCVIVRDGVVVGRGGHLRAGEAHAEVYALAEAGELARGATAYVTLEPCAHHGRTPPCAEALIAAGVAEVVVAVRDANPQVAGRGLKLLRDAGIHVRDGLLAEQAQAQNPGFLRVMAGGRPWLRAKIALSADGRSAMASGESKWITGSAARADVQRWRARSSAIITGSATILADDPSLNVRPEMWADAAQLQAHAANGVRQPERVVLDTFARTPIDSALFAAGGAVRVLHGAIDGSAEVAARVEALKASGALLQAIALATANSPTQSAPQTASNQSGLDIHAALSTLAAAGHHTLMLEAGATLTGAFLRAGVVDELIVYQAPTLLGSEARAAIAWPMQRMTEQCRLRVTDRRQIGEDTRTIYHCSVAAT</sequence>
<evidence type="ECO:0000256" key="9">
    <source>
        <dbReference type="ARBA" id="ARBA00022857"/>
    </source>
</evidence>
<dbReference type="GO" id="GO:0008703">
    <property type="term" value="F:5-amino-6-(5-phosphoribosylamino)uracil reductase activity"/>
    <property type="evidence" value="ECO:0007669"/>
    <property type="project" value="UniProtKB-EC"/>
</dbReference>
<dbReference type="Gene3D" id="3.40.140.10">
    <property type="entry name" value="Cytidine Deaminase, domain 2"/>
    <property type="match status" value="1"/>
</dbReference>
<dbReference type="EC" id="3.5.4.26" evidence="12"/>
<evidence type="ECO:0000256" key="2">
    <source>
        <dbReference type="ARBA" id="ARBA00004882"/>
    </source>
</evidence>
<keyword evidence="12 14" id="KW-0378">Hydrolase</keyword>
<dbReference type="GO" id="GO:0008835">
    <property type="term" value="F:diaminohydroxyphosphoribosylaminopyrimidine deaminase activity"/>
    <property type="evidence" value="ECO:0007669"/>
    <property type="project" value="UniProtKB-EC"/>
</dbReference>
<dbReference type="PROSITE" id="PS00903">
    <property type="entry name" value="CYT_DCMP_DEAMINASES_1"/>
    <property type="match status" value="1"/>
</dbReference>
<dbReference type="InterPro" id="IPR024072">
    <property type="entry name" value="DHFR-like_dom_sf"/>
</dbReference>
<dbReference type="Gene3D" id="3.40.430.10">
    <property type="entry name" value="Dihydrofolate Reductase, subunit A"/>
    <property type="match status" value="1"/>
</dbReference>
<dbReference type="InterPro" id="IPR050765">
    <property type="entry name" value="Riboflavin_Biosynth_HTPR"/>
</dbReference>
<comment type="similarity">
    <text evidence="5 12">In the C-terminal section; belongs to the HTP reductase family.</text>
</comment>
<keyword evidence="6 12" id="KW-0686">Riboflavin biosynthesis</keyword>
<keyword evidence="10 12" id="KW-0560">Oxidoreductase</keyword>
<dbReference type="PROSITE" id="PS51747">
    <property type="entry name" value="CYT_DCMP_DEAMINASES_2"/>
    <property type="match status" value="1"/>
</dbReference>
<comment type="pathway">
    <text evidence="2 12">Cofactor biosynthesis; riboflavin biosynthesis; 5-amino-6-(D-ribitylamino)uracil from GTP: step 2/4.</text>
</comment>
<evidence type="ECO:0000256" key="6">
    <source>
        <dbReference type="ARBA" id="ARBA00022619"/>
    </source>
</evidence>
<dbReference type="Pfam" id="PF00383">
    <property type="entry name" value="dCMP_cyt_deam_1"/>
    <property type="match status" value="1"/>
</dbReference>
<evidence type="ECO:0000256" key="3">
    <source>
        <dbReference type="ARBA" id="ARBA00004910"/>
    </source>
</evidence>
<dbReference type="NCBIfam" id="TIGR00326">
    <property type="entry name" value="eubact_ribD"/>
    <property type="match status" value="1"/>
</dbReference>
<comment type="catalytic activity">
    <reaction evidence="12">
        <text>2,5-diamino-6-hydroxy-4-(5-phosphoribosylamino)-pyrimidine + H2O + H(+) = 5-amino-6-(5-phospho-D-ribosylamino)uracil + NH4(+)</text>
        <dbReference type="Rhea" id="RHEA:21868"/>
        <dbReference type="ChEBI" id="CHEBI:15377"/>
        <dbReference type="ChEBI" id="CHEBI:15378"/>
        <dbReference type="ChEBI" id="CHEBI:28938"/>
        <dbReference type="ChEBI" id="CHEBI:58453"/>
        <dbReference type="ChEBI" id="CHEBI:58614"/>
        <dbReference type="EC" id="3.5.4.26"/>
    </reaction>
</comment>
<dbReference type="EMBL" id="JBHTIT010000001">
    <property type="protein sequence ID" value="MFD0950454.1"/>
    <property type="molecule type" value="Genomic_DNA"/>
</dbReference>
<comment type="pathway">
    <text evidence="3 12">Cofactor biosynthesis; riboflavin biosynthesis; 5-amino-6-(D-ribitylamino)uracil from GTP: step 3/4.</text>
</comment>
<keyword evidence="7 12" id="KW-0479">Metal-binding</keyword>
<dbReference type="InterPro" id="IPR016192">
    <property type="entry name" value="APOBEC/CMP_deaminase_Zn-bd"/>
</dbReference>
<evidence type="ECO:0000256" key="11">
    <source>
        <dbReference type="ARBA" id="ARBA00023268"/>
    </source>
</evidence>
<evidence type="ECO:0000256" key="8">
    <source>
        <dbReference type="ARBA" id="ARBA00022833"/>
    </source>
</evidence>
<evidence type="ECO:0000256" key="10">
    <source>
        <dbReference type="ARBA" id="ARBA00023002"/>
    </source>
</evidence>
<dbReference type="InterPro" id="IPR016193">
    <property type="entry name" value="Cytidine_deaminase-like"/>
</dbReference>
<dbReference type="InterPro" id="IPR004794">
    <property type="entry name" value="Eubact_RibD"/>
</dbReference>
<evidence type="ECO:0000256" key="12">
    <source>
        <dbReference type="PIRNR" id="PIRNR006769"/>
    </source>
</evidence>
<evidence type="ECO:0000313" key="14">
    <source>
        <dbReference type="EMBL" id="MFD0950454.1"/>
    </source>
</evidence>
<keyword evidence="9 12" id="KW-0521">NADP</keyword>
<evidence type="ECO:0000256" key="7">
    <source>
        <dbReference type="ARBA" id="ARBA00022723"/>
    </source>
</evidence>
<dbReference type="PANTHER" id="PTHR38011">
    <property type="entry name" value="DIHYDROFOLATE REDUCTASE FAMILY PROTEIN (AFU_ORTHOLOGUE AFUA_8G06820)"/>
    <property type="match status" value="1"/>
</dbReference>
<comment type="similarity">
    <text evidence="4 12">In the N-terminal section; belongs to the cytidine and deoxycytidylate deaminase family.</text>
</comment>
<comment type="catalytic activity">
    <reaction evidence="12">
        <text>5-amino-6-(5-phospho-D-ribitylamino)uracil + NADP(+) = 5-amino-6-(5-phospho-D-ribosylamino)uracil + NADPH + H(+)</text>
        <dbReference type="Rhea" id="RHEA:17845"/>
        <dbReference type="ChEBI" id="CHEBI:15378"/>
        <dbReference type="ChEBI" id="CHEBI:57783"/>
        <dbReference type="ChEBI" id="CHEBI:58349"/>
        <dbReference type="ChEBI" id="CHEBI:58421"/>
        <dbReference type="ChEBI" id="CHEBI:58453"/>
        <dbReference type="EC" id="1.1.1.193"/>
    </reaction>
</comment>
<evidence type="ECO:0000256" key="1">
    <source>
        <dbReference type="ARBA" id="ARBA00002151"/>
    </source>
</evidence>
<comment type="function">
    <text evidence="1 12">Converts 2,5-diamino-6-(ribosylamino)-4(3h)-pyrimidinone 5'-phosphate into 5-amino-6-(ribosylamino)-2,4(1h,3h)-pyrimidinedione 5'-phosphate.</text>
</comment>
<dbReference type="InterPro" id="IPR002734">
    <property type="entry name" value="RibDG_C"/>
</dbReference>
<organism evidence="14 15">
    <name type="scientific">Paraperlucidibaca wandonensis</name>
    <dbReference type="NCBI Taxonomy" id="1268273"/>
    <lineage>
        <taxon>Bacteria</taxon>
        <taxon>Pseudomonadati</taxon>
        <taxon>Pseudomonadota</taxon>
        <taxon>Gammaproteobacteria</taxon>
        <taxon>Moraxellales</taxon>
        <taxon>Moraxellaceae</taxon>
        <taxon>Paraperlucidibaca</taxon>
    </lineage>
</organism>
<accession>A0ABW3HIF3</accession>
<comment type="caution">
    <text evidence="14">The sequence shown here is derived from an EMBL/GenBank/DDBJ whole genome shotgun (WGS) entry which is preliminary data.</text>
</comment>
<name>A0ABW3HIF3_9GAMM</name>
<comment type="cofactor">
    <cofactor evidence="12">
        <name>Zn(2+)</name>
        <dbReference type="ChEBI" id="CHEBI:29105"/>
    </cofactor>
    <text evidence="12">Binds 1 zinc ion.</text>
</comment>
<dbReference type="SUPFAM" id="SSF53927">
    <property type="entry name" value="Cytidine deaminase-like"/>
    <property type="match status" value="1"/>
</dbReference>
<evidence type="ECO:0000256" key="4">
    <source>
        <dbReference type="ARBA" id="ARBA00005259"/>
    </source>
</evidence>
<dbReference type="InterPro" id="IPR002125">
    <property type="entry name" value="CMP_dCMP_dom"/>
</dbReference>
<dbReference type="EC" id="1.1.1.193" evidence="12"/>
<dbReference type="RefSeq" id="WP_379071197.1">
    <property type="nucleotide sequence ID" value="NZ_JBHTIT010000001.1"/>
</dbReference>
<evidence type="ECO:0000259" key="13">
    <source>
        <dbReference type="PROSITE" id="PS51747"/>
    </source>
</evidence>
<feature type="domain" description="CMP/dCMP-type deaminase" evidence="13">
    <location>
        <begin position="4"/>
        <end position="128"/>
    </location>
</feature>
<gene>
    <name evidence="14" type="primary">ribD</name>
    <name evidence="14" type="ORF">ACFQ0F_08650</name>
</gene>
<evidence type="ECO:0000256" key="5">
    <source>
        <dbReference type="ARBA" id="ARBA00007417"/>
    </source>
</evidence>
<keyword evidence="15" id="KW-1185">Reference proteome</keyword>
<dbReference type="Proteomes" id="UP001597044">
    <property type="component" value="Unassembled WGS sequence"/>
</dbReference>
<reference evidence="15" key="1">
    <citation type="journal article" date="2019" name="Int. J. Syst. Evol. Microbiol.">
        <title>The Global Catalogue of Microorganisms (GCM) 10K type strain sequencing project: providing services to taxonomists for standard genome sequencing and annotation.</title>
        <authorList>
            <consortium name="The Broad Institute Genomics Platform"/>
            <consortium name="The Broad Institute Genome Sequencing Center for Infectious Disease"/>
            <person name="Wu L."/>
            <person name="Ma J."/>
        </authorList>
    </citation>
    <scope>NUCLEOTIDE SEQUENCE [LARGE SCALE GENOMIC DNA]</scope>
    <source>
        <strain evidence="15">CCUG 63419</strain>
    </source>
</reference>
<dbReference type="PIRSF" id="PIRSF006769">
    <property type="entry name" value="RibD"/>
    <property type="match status" value="1"/>
</dbReference>
<evidence type="ECO:0000313" key="15">
    <source>
        <dbReference type="Proteomes" id="UP001597044"/>
    </source>
</evidence>
<dbReference type="SUPFAM" id="SSF53597">
    <property type="entry name" value="Dihydrofolate reductase-like"/>
    <property type="match status" value="1"/>
</dbReference>
<protein>
    <recommendedName>
        <fullName evidence="12">Riboflavin biosynthesis protein RibD</fullName>
    </recommendedName>
    <domain>
        <recommendedName>
            <fullName evidence="12">Diaminohydroxyphosphoribosylaminopyrimidine deaminase</fullName>
            <shortName evidence="12">DRAP deaminase</shortName>
            <ecNumber evidence="12">3.5.4.26</ecNumber>
        </recommendedName>
        <alternativeName>
            <fullName evidence="12">Riboflavin-specific deaminase</fullName>
        </alternativeName>
    </domain>
    <domain>
        <recommendedName>
            <fullName evidence="12">5-amino-6-(5-phosphoribosylamino)uracil reductase</fullName>
            <ecNumber evidence="12">1.1.1.193</ecNumber>
        </recommendedName>
        <alternativeName>
            <fullName evidence="12">HTP reductase</fullName>
        </alternativeName>
    </domain>
</protein>
<proteinExistence type="inferred from homology"/>